<feature type="transmembrane region" description="Helical" evidence="6">
    <location>
        <begin position="202"/>
        <end position="222"/>
    </location>
</feature>
<comment type="subcellular location">
    <subcellularLocation>
        <location evidence="1">Membrane</location>
    </subcellularLocation>
</comment>
<evidence type="ECO:0000256" key="1">
    <source>
        <dbReference type="ARBA" id="ARBA00004370"/>
    </source>
</evidence>
<dbReference type="SUPFAM" id="SSF81321">
    <property type="entry name" value="Family A G protein-coupled receptor-like"/>
    <property type="match status" value="2"/>
</dbReference>
<dbReference type="EMBL" id="JASAOG010000166">
    <property type="protein sequence ID" value="KAK0046424.1"/>
    <property type="molecule type" value="Genomic_DNA"/>
</dbReference>
<feature type="compositionally biased region" description="Polar residues" evidence="5">
    <location>
        <begin position="488"/>
        <end position="504"/>
    </location>
</feature>
<feature type="compositionally biased region" description="Polar residues" evidence="5">
    <location>
        <begin position="431"/>
        <end position="451"/>
    </location>
</feature>
<dbReference type="InterPro" id="IPR017452">
    <property type="entry name" value="GPCR_Rhodpsn_7TM"/>
</dbReference>
<dbReference type="PANTHER" id="PTHR46641:SF25">
    <property type="entry name" value="CNMAMIDE RECEPTOR-RELATED"/>
    <property type="match status" value="1"/>
</dbReference>
<feature type="transmembrane region" description="Helical" evidence="6">
    <location>
        <begin position="258"/>
        <end position="276"/>
    </location>
</feature>
<evidence type="ECO:0000256" key="4">
    <source>
        <dbReference type="ARBA" id="ARBA00023136"/>
    </source>
</evidence>
<sequence length="504" mass="57433">MGSEMDQVYDDTHRGGNYSFADENDQNCLMMENDESVPMQVYIQHWTALILFPILLLQGIVGNLLSLPVLKSISKSSWSTVTYLIIVAATDLIILLVHCGDDWYVSITQVRLSERLINFSDAVCRTYSFLFAFTTHLNPWLYVAISVETLVHPQPLAVRGHLCRDTGRYILNPWLYVAISVETLIATRWPKETYAMCTVERAKYVMMLMTILLVCLDINHFWTMGIPKPGYGCRYTEEFSESFRDWIWPALGNVVEHGLPLVFVCVCFSLTACTLLRRSSEEQQRMEDDMKKYILELSTLKDFRSICMVVCFVFMCLAATKVSFSIIDLLVNRSYIQLNCRSQIQYDKVRAIMTTVKKSLTYIFYCTKIYLYLSFSGTFRSKVKNTFLSVIWKLRKLAKSKSCCGQQWTPIALNENRDSESGLHLGRLSQATDSAEGSDPATKNLSANLNNSRTRDQHQDQQTSQSLSSDTTSTIPRASPSYEDVVNFNGSKSISTHTQDNAKL</sequence>
<keyword evidence="4 6" id="KW-0472">Membrane</keyword>
<name>A0AAD8B1L6_BIOPF</name>
<dbReference type="PROSITE" id="PS50262">
    <property type="entry name" value="G_PROTEIN_RECEP_F1_2"/>
    <property type="match status" value="1"/>
</dbReference>
<dbReference type="Gene3D" id="1.20.1070.10">
    <property type="entry name" value="Rhodopsin 7-helix transmembrane proteins"/>
    <property type="match status" value="2"/>
</dbReference>
<evidence type="ECO:0000256" key="6">
    <source>
        <dbReference type="SAM" id="Phobius"/>
    </source>
</evidence>
<dbReference type="InterPro" id="IPR052954">
    <property type="entry name" value="GPCR-Ligand_Int"/>
</dbReference>
<feature type="transmembrane region" description="Helical" evidence="6">
    <location>
        <begin position="43"/>
        <end position="65"/>
    </location>
</feature>
<dbReference type="GO" id="GO:0016020">
    <property type="term" value="C:membrane"/>
    <property type="evidence" value="ECO:0007669"/>
    <property type="project" value="UniProtKB-SubCell"/>
</dbReference>
<dbReference type="PANTHER" id="PTHR46641">
    <property type="entry name" value="FMRFAMIDE RECEPTOR-RELATED"/>
    <property type="match status" value="1"/>
</dbReference>
<evidence type="ECO:0000256" key="2">
    <source>
        <dbReference type="ARBA" id="ARBA00022692"/>
    </source>
</evidence>
<feature type="domain" description="G-protein coupled receptors family 1 profile" evidence="7">
    <location>
        <begin position="62"/>
        <end position="372"/>
    </location>
</feature>
<reference evidence="8" key="2">
    <citation type="submission" date="2023-04" db="EMBL/GenBank/DDBJ databases">
        <authorList>
            <person name="Bu L."/>
            <person name="Lu L."/>
            <person name="Laidemitt M.R."/>
            <person name="Zhang S.M."/>
            <person name="Mutuku M."/>
            <person name="Mkoji G."/>
            <person name="Steinauer M."/>
            <person name="Loker E.S."/>
        </authorList>
    </citation>
    <scope>NUCLEOTIDE SEQUENCE</scope>
    <source>
        <strain evidence="8">KasaAsao</strain>
        <tissue evidence="8">Whole Snail</tissue>
    </source>
</reference>
<feature type="transmembrane region" description="Helical" evidence="6">
    <location>
        <begin position="306"/>
        <end position="331"/>
    </location>
</feature>
<comment type="caution">
    <text evidence="8">The sequence shown here is derived from an EMBL/GenBank/DDBJ whole genome shotgun (WGS) entry which is preliminary data.</text>
</comment>
<evidence type="ECO:0000256" key="3">
    <source>
        <dbReference type="ARBA" id="ARBA00022989"/>
    </source>
</evidence>
<gene>
    <name evidence="8" type="ORF">Bpfe_024214</name>
</gene>
<dbReference type="Proteomes" id="UP001233172">
    <property type="component" value="Unassembled WGS sequence"/>
</dbReference>
<evidence type="ECO:0000256" key="5">
    <source>
        <dbReference type="SAM" id="MobiDB-lite"/>
    </source>
</evidence>
<keyword evidence="9" id="KW-1185">Reference proteome</keyword>
<reference evidence="8" key="1">
    <citation type="journal article" date="2023" name="PLoS Negl. Trop. Dis.">
        <title>A genome sequence for Biomphalaria pfeifferi, the major vector snail for the human-infecting parasite Schistosoma mansoni.</title>
        <authorList>
            <person name="Bu L."/>
            <person name="Lu L."/>
            <person name="Laidemitt M.R."/>
            <person name="Zhang S.M."/>
            <person name="Mutuku M."/>
            <person name="Mkoji G."/>
            <person name="Steinauer M."/>
            <person name="Loker E.S."/>
        </authorList>
    </citation>
    <scope>NUCLEOTIDE SEQUENCE</scope>
    <source>
        <strain evidence="8">KasaAsao</strain>
    </source>
</reference>
<accession>A0AAD8B1L6</accession>
<dbReference type="AlphaFoldDB" id="A0AAD8B1L6"/>
<keyword evidence="2 6" id="KW-0812">Transmembrane</keyword>
<keyword evidence="8" id="KW-0675">Receptor</keyword>
<proteinExistence type="predicted"/>
<organism evidence="8 9">
    <name type="scientific">Biomphalaria pfeifferi</name>
    <name type="common">Bloodfluke planorb</name>
    <name type="synonym">Freshwater snail</name>
    <dbReference type="NCBI Taxonomy" id="112525"/>
    <lineage>
        <taxon>Eukaryota</taxon>
        <taxon>Metazoa</taxon>
        <taxon>Spiralia</taxon>
        <taxon>Lophotrochozoa</taxon>
        <taxon>Mollusca</taxon>
        <taxon>Gastropoda</taxon>
        <taxon>Heterobranchia</taxon>
        <taxon>Euthyneura</taxon>
        <taxon>Panpulmonata</taxon>
        <taxon>Hygrophila</taxon>
        <taxon>Lymnaeoidea</taxon>
        <taxon>Planorbidae</taxon>
        <taxon>Biomphalaria</taxon>
    </lineage>
</organism>
<keyword evidence="3 6" id="KW-1133">Transmembrane helix</keyword>
<evidence type="ECO:0000259" key="7">
    <source>
        <dbReference type="PROSITE" id="PS50262"/>
    </source>
</evidence>
<feature type="compositionally biased region" description="Low complexity" evidence="5">
    <location>
        <begin position="460"/>
        <end position="474"/>
    </location>
</feature>
<protein>
    <submittedName>
        <fullName evidence="8">CX3C chemokine receptor 1 isoform X2</fullName>
    </submittedName>
</protein>
<feature type="transmembrane region" description="Helical" evidence="6">
    <location>
        <begin position="77"/>
        <end position="97"/>
    </location>
</feature>
<feature type="region of interest" description="Disordered" evidence="5">
    <location>
        <begin position="431"/>
        <end position="504"/>
    </location>
</feature>
<evidence type="ECO:0000313" key="9">
    <source>
        <dbReference type="Proteomes" id="UP001233172"/>
    </source>
</evidence>
<evidence type="ECO:0000313" key="8">
    <source>
        <dbReference type="EMBL" id="KAK0046424.1"/>
    </source>
</evidence>